<dbReference type="GO" id="GO:0005524">
    <property type="term" value="F:ATP binding"/>
    <property type="evidence" value="ECO:0007669"/>
    <property type="project" value="UniProtKB-KW"/>
</dbReference>
<protein>
    <submittedName>
        <fullName evidence="4">Uncharacterized protein</fullName>
    </submittedName>
</protein>
<dbReference type="Gene3D" id="3.40.50.261">
    <property type="entry name" value="Succinyl-CoA synthetase domains"/>
    <property type="match status" value="1"/>
</dbReference>
<comment type="caution">
    <text evidence="4">The sequence shown here is derived from an EMBL/GenBank/DDBJ whole genome shotgun (WGS) entry which is preliminary data.</text>
</comment>
<keyword evidence="1" id="KW-0436">Ligase</keyword>
<reference evidence="4" key="1">
    <citation type="journal article" date="2014" name="Front. Microbiol.">
        <title>High frequency of phylogenetically diverse reductive dehalogenase-homologous genes in deep subseafloor sedimentary metagenomes.</title>
        <authorList>
            <person name="Kawai M."/>
            <person name="Futagami T."/>
            <person name="Toyoda A."/>
            <person name="Takaki Y."/>
            <person name="Nishi S."/>
            <person name="Hori S."/>
            <person name="Arai W."/>
            <person name="Tsubouchi T."/>
            <person name="Morono Y."/>
            <person name="Uchiyama I."/>
            <person name="Ito T."/>
            <person name="Fujiyama A."/>
            <person name="Inagaki F."/>
            <person name="Takami H."/>
        </authorList>
    </citation>
    <scope>NUCLEOTIDE SEQUENCE</scope>
    <source>
        <strain evidence="4">Expedition CK06-06</strain>
    </source>
</reference>
<keyword evidence="3" id="KW-0067">ATP-binding</keyword>
<feature type="non-terminal residue" evidence="4">
    <location>
        <position position="106"/>
    </location>
</feature>
<organism evidence="4">
    <name type="scientific">marine sediment metagenome</name>
    <dbReference type="NCBI Taxonomy" id="412755"/>
    <lineage>
        <taxon>unclassified sequences</taxon>
        <taxon>metagenomes</taxon>
        <taxon>ecological metagenomes</taxon>
    </lineage>
</organism>
<proteinExistence type="predicted"/>
<dbReference type="InterPro" id="IPR051538">
    <property type="entry name" value="Acyl-CoA_Synth/Transferase"/>
</dbReference>
<evidence type="ECO:0000256" key="2">
    <source>
        <dbReference type="ARBA" id="ARBA00022741"/>
    </source>
</evidence>
<name>X1SA59_9ZZZZ</name>
<dbReference type="AlphaFoldDB" id="X1SA59"/>
<dbReference type="PANTHER" id="PTHR43334:SF1">
    <property type="entry name" value="3-HYDROXYPROPIONATE--COA LIGASE [ADP-FORMING]"/>
    <property type="match status" value="1"/>
</dbReference>
<dbReference type="SUPFAM" id="SSF52210">
    <property type="entry name" value="Succinyl-CoA synthetase domains"/>
    <property type="match status" value="1"/>
</dbReference>
<evidence type="ECO:0000256" key="3">
    <source>
        <dbReference type="ARBA" id="ARBA00022840"/>
    </source>
</evidence>
<keyword evidence="2" id="KW-0547">Nucleotide-binding</keyword>
<gene>
    <name evidence="4" type="ORF">S06H3_65005</name>
</gene>
<dbReference type="PANTHER" id="PTHR43334">
    <property type="entry name" value="ACETATE--COA LIGASE [ADP-FORMING]"/>
    <property type="match status" value="1"/>
</dbReference>
<accession>X1SA59</accession>
<dbReference type="EMBL" id="BARV01043600">
    <property type="protein sequence ID" value="GAI64659.1"/>
    <property type="molecule type" value="Genomic_DNA"/>
</dbReference>
<dbReference type="GO" id="GO:0016874">
    <property type="term" value="F:ligase activity"/>
    <property type="evidence" value="ECO:0007669"/>
    <property type="project" value="UniProtKB-KW"/>
</dbReference>
<sequence length="106" mass="12064">QELGIKLSKLNRRTLQKLEKSKKMHPAYSKRNPLDIVGDALACRYQVAIEALLEQKDVYGLLVIQTLQIMTETEKNAKIIIEAKRKWPEKPIICCFLGGKFAQPGI</sequence>
<evidence type="ECO:0000313" key="4">
    <source>
        <dbReference type="EMBL" id="GAI64659.1"/>
    </source>
</evidence>
<evidence type="ECO:0000256" key="1">
    <source>
        <dbReference type="ARBA" id="ARBA00022598"/>
    </source>
</evidence>
<dbReference type="InterPro" id="IPR016102">
    <property type="entry name" value="Succinyl-CoA_synth-like"/>
</dbReference>
<feature type="non-terminal residue" evidence="4">
    <location>
        <position position="1"/>
    </location>
</feature>